<dbReference type="PANTHER" id="PTHR43413">
    <property type="entry name" value="TRANSCRIPTIONAL REGULATOR, ASNC FAMILY"/>
    <property type="match status" value="1"/>
</dbReference>
<comment type="similarity">
    <text evidence="3">Belongs to the Ahb/Nir family.</text>
</comment>
<keyword evidence="1" id="KW-0456">Lyase</keyword>
<evidence type="ECO:0000313" key="9">
    <source>
        <dbReference type="Proteomes" id="UP000322917"/>
    </source>
</evidence>
<dbReference type="EC" id="4.1.1.111" evidence="4"/>
<evidence type="ECO:0000256" key="4">
    <source>
        <dbReference type="ARBA" id="ARBA00023471"/>
    </source>
</evidence>
<gene>
    <name evidence="8" type="ORF">SAMN02745170_00011</name>
</gene>
<dbReference type="InterPro" id="IPR040523">
    <property type="entry name" value="AsnC_trans_reg2"/>
</dbReference>
<dbReference type="InterPro" id="IPR019888">
    <property type="entry name" value="Tscrpt_reg_AsnC-like"/>
</dbReference>
<evidence type="ECO:0000256" key="2">
    <source>
        <dbReference type="ARBA" id="ARBA00023444"/>
    </source>
</evidence>
<dbReference type="AlphaFoldDB" id="A0A1M6A3Y9"/>
<dbReference type="InterPro" id="IPR053953">
    <property type="entry name" value="NirdL-like_HTH"/>
</dbReference>
<dbReference type="InterPro" id="IPR036390">
    <property type="entry name" value="WH_DNA-bd_sf"/>
</dbReference>
<dbReference type="PANTHER" id="PTHR43413:SF1">
    <property type="entry name" value="SIROHEME DECARBOXYLASE NIRL SUBUNIT"/>
    <property type="match status" value="1"/>
</dbReference>
<evidence type="ECO:0000259" key="7">
    <source>
        <dbReference type="Pfam" id="PF22451"/>
    </source>
</evidence>
<comment type="pathway">
    <text evidence="2">Porphyrin-containing compound metabolism.</text>
</comment>
<dbReference type="InterPro" id="IPR036388">
    <property type="entry name" value="WH-like_DNA-bd_sf"/>
</dbReference>
<keyword evidence="8" id="KW-0238">DNA-binding</keyword>
<evidence type="ECO:0000313" key="8">
    <source>
        <dbReference type="EMBL" id="SHI31234.1"/>
    </source>
</evidence>
<dbReference type="Pfam" id="PF17805">
    <property type="entry name" value="AsnC_trans_reg2"/>
    <property type="match status" value="1"/>
</dbReference>
<evidence type="ECO:0000259" key="6">
    <source>
        <dbReference type="Pfam" id="PF17805"/>
    </source>
</evidence>
<protein>
    <recommendedName>
        <fullName evidence="4">siroheme decarboxylase</fullName>
        <ecNumber evidence="4">4.1.1.111</ecNumber>
    </recommendedName>
</protein>
<dbReference type="OrthoDB" id="9806536at2"/>
<dbReference type="EMBL" id="FQZD01000004">
    <property type="protein sequence ID" value="SHI31234.1"/>
    <property type="molecule type" value="Genomic_DNA"/>
</dbReference>
<dbReference type="GO" id="GO:0003677">
    <property type="term" value="F:DNA binding"/>
    <property type="evidence" value="ECO:0007669"/>
    <property type="project" value="UniProtKB-KW"/>
</dbReference>
<proteinExistence type="inferred from homology"/>
<accession>A0A1M6A3Y9</accession>
<dbReference type="Pfam" id="PF22451">
    <property type="entry name" value="NirdL-like_HTH"/>
    <property type="match status" value="1"/>
</dbReference>
<dbReference type="Gene3D" id="1.10.10.10">
    <property type="entry name" value="Winged helix-like DNA-binding domain superfamily/Winged helix DNA-binding domain"/>
    <property type="match status" value="1"/>
</dbReference>
<dbReference type="RefSeq" id="WP_149732966.1">
    <property type="nucleotide sequence ID" value="NZ_FQZD01000004.1"/>
</dbReference>
<organism evidence="8 9">
    <name type="scientific">Propionispora hippei DSM 15287</name>
    <dbReference type="NCBI Taxonomy" id="1123003"/>
    <lineage>
        <taxon>Bacteria</taxon>
        <taxon>Bacillati</taxon>
        <taxon>Bacillota</taxon>
        <taxon>Negativicutes</taxon>
        <taxon>Selenomonadales</taxon>
        <taxon>Sporomusaceae</taxon>
        <taxon>Propionispora</taxon>
    </lineage>
</organism>
<comment type="catalytic activity">
    <reaction evidence="5">
        <text>siroheme + 2 H(+) = 12,18-didecarboxysiroheme + 2 CO2</text>
        <dbReference type="Rhea" id="RHEA:19093"/>
        <dbReference type="ChEBI" id="CHEBI:15378"/>
        <dbReference type="ChEBI" id="CHEBI:16526"/>
        <dbReference type="ChEBI" id="CHEBI:60052"/>
        <dbReference type="ChEBI" id="CHEBI:140497"/>
        <dbReference type="EC" id="4.1.1.111"/>
    </reaction>
</comment>
<feature type="domain" description="Siroheme decarboxylase AsnC-like ligand binding" evidence="6">
    <location>
        <begin position="62"/>
        <end position="146"/>
    </location>
</feature>
<keyword evidence="9" id="KW-1185">Reference proteome</keyword>
<name>A0A1M6A3Y9_9FIRM</name>
<evidence type="ECO:0000256" key="1">
    <source>
        <dbReference type="ARBA" id="ARBA00023239"/>
    </source>
</evidence>
<dbReference type="GO" id="GO:0016829">
    <property type="term" value="F:lyase activity"/>
    <property type="evidence" value="ECO:0007669"/>
    <property type="project" value="UniProtKB-KW"/>
</dbReference>
<evidence type="ECO:0000256" key="3">
    <source>
        <dbReference type="ARBA" id="ARBA00023457"/>
    </source>
</evidence>
<dbReference type="SUPFAM" id="SSF46785">
    <property type="entry name" value="Winged helix' DNA-binding domain"/>
    <property type="match status" value="1"/>
</dbReference>
<evidence type="ECO:0000256" key="5">
    <source>
        <dbReference type="ARBA" id="ARBA00048470"/>
    </source>
</evidence>
<reference evidence="8 9" key="1">
    <citation type="submission" date="2016-11" db="EMBL/GenBank/DDBJ databases">
        <authorList>
            <person name="Varghese N."/>
            <person name="Submissions S."/>
        </authorList>
    </citation>
    <scope>NUCLEOTIDE SEQUENCE [LARGE SCALE GENOMIC DNA]</scope>
    <source>
        <strain evidence="8 9">DSM 15287</strain>
    </source>
</reference>
<sequence>MLTAFDKALLNKIQENLPLVSRPYAEVAKKLGVEETAVIERLNFLREQGYIRRIGPFFDSAKLGYIGTLVAVRVREENVPTVAAAINAYSGVTHNYERYSEGDTRYNLWFTLLSPDTASQVKVLASIENMPGVERLISLPAIKKYKVSVRFTL</sequence>
<dbReference type="InterPro" id="IPR050684">
    <property type="entry name" value="HTH-Siroheme_Decarb"/>
</dbReference>
<feature type="domain" description="Siroheme decarboxylase NirL-like HTH" evidence="7">
    <location>
        <begin position="6"/>
        <end position="52"/>
    </location>
</feature>
<dbReference type="Proteomes" id="UP000322917">
    <property type="component" value="Unassembled WGS sequence"/>
</dbReference>
<dbReference type="SMART" id="SM00344">
    <property type="entry name" value="HTH_ASNC"/>
    <property type="match status" value="1"/>
</dbReference>
<dbReference type="Gene3D" id="3.30.70.3460">
    <property type="match status" value="1"/>
</dbReference>